<comment type="caution">
    <text evidence="14">The sequence shown here is derived from an EMBL/GenBank/DDBJ whole genome shotgun (WGS) entry which is preliminary data.</text>
</comment>
<evidence type="ECO:0000256" key="10">
    <source>
        <dbReference type="SAM" id="MobiDB-lite"/>
    </source>
</evidence>
<evidence type="ECO:0000256" key="11">
    <source>
        <dbReference type="SAM" id="Phobius"/>
    </source>
</evidence>
<evidence type="ECO:0000256" key="2">
    <source>
        <dbReference type="ARBA" id="ARBA00004370"/>
    </source>
</evidence>
<dbReference type="Gene3D" id="3.30.565.10">
    <property type="entry name" value="Histidine kinase-like ATPase, C-terminal domain"/>
    <property type="match status" value="1"/>
</dbReference>
<dbReference type="PANTHER" id="PTHR45436">
    <property type="entry name" value="SENSOR HISTIDINE KINASE YKOH"/>
    <property type="match status" value="1"/>
</dbReference>
<keyword evidence="4" id="KW-0597">Phosphoprotein</keyword>
<dbReference type="PANTHER" id="PTHR45436:SF5">
    <property type="entry name" value="SENSOR HISTIDINE KINASE TRCS"/>
    <property type="match status" value="1"/>
</dbReference>
<evidence type="ECO:0000256" key="9">
    <source>
        <dbReference type="ARBA" id="ARBA00023012"/>
    </source>
</evidence>
<feature type="compositionally biased region" description="Basic and acidic residues" evidence="10">
    <location>
        <begin position="664"/>
        <end position="676"/>
    </location>
</feature>
<feature type="region of interest" description="Disordered" evidence="10">
    <location>
        <begin position="641"/>
        <end position="925"/>
    </location>
</feature>
<evidence type="ECO:0000313" key="15">
    <source>
        <dbReference type="Proteomes" id="UP001596174"/>
    </source>
</evidence>
<evidence type="ECO:0000256" key="1">
    <source>
        <dbReference type="ARBA" id="ARBA00000085"/>
    </source>
</evidence>
<evidence type="ECO:0000259" key="13">
    <source>
        <dbReference type="PROSITE" id="PS50885"/>
    </source>
</evidence>
<feature type="compositionally biased region" description="Low complexity" evidence="10">
    <location>
        <begin position="747"/>
        <end position="760"/>
    </location>
</feature>
<keyword evidence="14" id="KW-0547">Nucleotide-binding</keyword>
<protein>
    <recommendedName>
        <fullName evidence="3">histidine kinase</fullName>
        <ecNumber evidence="3">2.7.13.3</ecNumber>
    </recommendedName>
</protein>
<accession>A0ABW1GBJ9</accession>
<keyword evidence="5" id="KW-0808">Transferase</keyword>
<dbReference type="Pfam" id="PF02518">
    <property type="entry name" value="HATPase_c"/>
    <property type="match status" value="1"/>
</dbReference>
<feature type="transmembrane region" description="Helical" evidence="11">
    <location>
        <begin position="339"/>
        <end position="360"/>
    </location>
</feature>
<dbReference type="RefSeq" id="WP_380589745.1">
    <property type="nucleotide sequence ID" value="NZ_JBHSQJ010000150.1"/>
</dbReference>
<organism evidence="14 15">
    <name type="scientific">Streptacidiphilus monticola</name>
    <dbReference type="NCBI Taxonomy" id="2161674"/>
    <lineage>
        <taxon>Bacteria</taxon>
        <taxon>Bacillati</taxon>
        <taxon>Actinomycetota</taxon>
        <taxon>Actinomycetes</taxon>
        <taxon>Kitasatosporales</taxon>
        <taxon>Streptomycetaceae</taxon>
        <taxon>Streptacidiphilus</taxon>
    </lineage>
</organism>
<dbReference type="CDD" id="cd06225">
    <property type="entry name" value="HAMP"/>
    <property type="match status" value="1"/>
</dbReference>
<gene>
    <name evidence="14" type="ORF">ACFP3V_28845</name>
</gene>
<keyword evidence="9" id="KW-0902">Two-component regulatory system</keyword>
<dbReference type="PROSITE" id="PS50885">
    <property type="entry name" value="HAMP"/>
    <property type="match status" value="1"/>
</dbReference>
<proteinExistence type="predicted"/>
<evidence type="ECO:0000313" key="14">
    <source>
        <dbReference type="EMBL" id="MFC5911201.1"/>
    </source>
</evidence>
<dbReference type="EMBL" id="JBHSQJ010000150">
    <property type="protein sequence ID" value="MFC5911201.1"/>
    <property type="molecule type" value="Genomic_DNA"/>
</dbReference>
<evidence type="ECO:0000256" key="6">
    <source>
        <dbReference type="ARBA" id="ARBA00022692"/>
    </source>
</evidence>
<dbReference type="Proteomes" id="UP001596174">
    <property type="component" value="Unassembled WGS sequence"/>
</dbReference>
<feature type="compositionally biased region" description="Low complexity" evidence="10">
    <location>
        <begin position="686"/>
        <end position="707"/>
    </location>
</feature>
<keyword evidence="15" id="KW-1185">Reference proteome</keyword>
<dbReference type="InterPro" id="IPR036890">
    <property type="entry name" value="HATPase_C_sf"/>
</dbReference>
<dbReference type="SUPFAM" id="SSF55874">
    <property type="entry name" value="ATPase domain of HSP90 chaperone/DNA topoisomerase II/histidine kinase"/>
    <property type="match status" value="1"/>
</dbReference>
<feature type="compositionally biased region" description="Basic and acidic residues" evidence="10">
    <location>
        <begin position="765"/>
        <end position="788"/>
    </location>
</feature>
<dbReference type="SMART" id="SM00387">
    <property type="entry name" value="HATPase_c"/>
    <property type="match status" value="1"/>
</dbReference>
<dbReference type="InterPro" id="IPR005467">
    <property type="entry name" value="His_kinase_dom"/>
</dbReference>
<feature type="compositionally biased region" description="Low complexity" evidence="10">
    <location>
        <begin position="837"/>
        <end position="856"/>
    </location>
</feature>
<evidence type="ECO:0000259" key="12">
    <source>
        <dbReference type="PROSITE" id="PS50109"/>
    </source>
</evidence>
<evidence type="ECO:0000256" key="8">
    <source>
        <dbReference type="ARBA" id="ARBA00022989"/>
    </source>
</evidence>
<dbReference type="InterPro" id="IPR003660">
    <property type="entry name" value="HAMP_dom"/>
</dbReference>
<keyword evidence="6 11" id="KW-0812">Transmembrane</keyword>
<dbReference type="GO" id="GO:0005524">
    <property type="term" value="F:ATP binding"/>
    <property type="evidence" value="ECO:0007669"/>
    <property type="project" value="UniProtKB-KW"/>
</dbReference>
<feature type="domain" description="Histidine kinase" evidence="12">
    <location>
        <begin position="549"/>
        <end position="654"/>
    </location>
</feature>
<feature type="compositionally biased region" description="Basic and acidic residues" evidence="10">
    <location>
        <begin position="810"/>
        <end position="829"/>
    </location>
</feature>
<dbReference type="SMART" id="SM00304">
    <property type="entry name" value="HAMP"/>
    <property type="match status" value="1"/>
</dbReference>
<evidence type="ECO:0000256" key="4">
    <source>
        <dbReference type="ARBA" id="ARBA00022553"/>
    </source>
</evidence>
<dbReference type="EC" id="2.7.13.3" evidence="3"/>
<keyword evidence="11" id="KW-0472">Membrane</keyword>
<evidence type="ECO:0000256" key="3">
    <source>
        <dbReference type="ARBA" id="ARBA00012438"/>
    </source>
</evidence>
<name>A0ABW1GBJ9_9ACTN</name>
<reference evidence="15" key="1">
    <citation type="journal article" date="2019" name="Int. J. Syst. Evol. Microbiol.">
        <title>The Global Catalogue of Microorganisms (GCM) 10K type strain sequencing project: providing services to taxonomists for standard genome sequencing and annotation.</title>
        <authorList>
            <consortium name="The Broad Institute Genomics Platform"/>
            <consortium name="The Broad Institute Genome Sequencing Center for Infectious Disease"/>
            <person name="Wu L."/>
            <person name="Ma J."/>
        </authorList>
    </citation>
    <scope>NUCLEOTIDE SEQUENCE [LARGE SCALE GENOMIC DNA]</scope>
    <source>
        <strain evidence="15">JCM 4816</strain>
    </source>
</reference>
<dbReference type="Gene3D" id="6.10.340.10">
    <property type="match status" value="1"/>
</dbReference>
<comment type="subcellular location">
    <subcellularLocation>
        <location evidence="2">Membrane</location>
    </subcellularLocation>
</comment>
<keyword evidence="8 11" id="KW-1133">Transmembrane helix</keyword>
<keyword evidence="14" id="KW-0067">ATP-binding</keyword>
<sequence>MSTSDSFVRRMKRSLDRMPFRRKLNILVVVPLLLIGALISVNVESQVSSAQDAARQADLVRASQQVAELVDLVQTEQQQALLLSERWCFQTCLNGPSMYDMTNVDPSGYVQAGDLTDKQVQIIRQDYGTILPATEAAPLAAIDALSTLRKTITEGYLPADNIDSAYGSITGDLIDSLHLTGAGVVGTDDLADQLDALLRADAAHARWETAVISAHTGDDNAQLEFIEAVGARSEYDVQTARFAALAKPGQAETFTAIVDHNPSQATLEAGYADLQVNSGSLILAHDASAAKRKVYQSNAQALQKPVADEAGVRLAEVHRLIGQIAASAQAESRAGWVRAFGWIGGAVVVFVLWALLLTAIRRALVRSLLRLTGAARRVADVASRELARVADDDAEDNAPVRLEAVAVDTDDEIGALAAEFNRVQETAGALLERQVLSRRNIAEMFGNVGRRVSNLTTRQLGLIDAVERSETDPELLEQLYRIDHIAVRLQRNADSLMLLAGIQETELDGRTAPLTHVVRAALGQIEGFQRVRLAADTDAEVAPDLVGDLVLMLAELLENAVAFSPAHTEVEVSVREQGGQAVLEVIDHGLGMTSERLAEENARLVRRERLDLVPTKVLGLFVVGTLARRWGVTVSLSRTPGGGVTARITAPPALLTPMAGSSPTHERYAPPREEQRPPLSYPDPDAPSGGWSGAAAGPSGSDGAAPWRTAPTDRPALDAPWTPAPAAERPWVTASGPAAPYSGTGGAAAAWAAADTRPGAGQTGGRHDWRDEHVAPAPGDPRRPEENRPAPVPAAGASVGGHPGAGAGAVRDDAQRPWYDDQLDVRRPEGGTGYSRPPESAPGAGRPGPGATAGAAVDVRPGAAATAGDALPRRTPGESGFPGVAPRATADSASPSGLRRRVRGATLRGGAAGSANGAGYTPRNDADAVREELEAFEAAVAQAHQDTQHNLRLPQDPHQAQLETPDHGRSGS</sequence>
<dbReference type="InterPro" id="IPR003594">
    <property type="entry name" value="HATPase_dom"/>
</dbReference>
<feature type="region of interest" description="Disordered" evidence="10">
    <location>
        <begin position="943"/>
        <end position="972"/>
    </location>
</feature>
<comment type="catalytic activity">
    <reaction evidence="1">
        <text>ATP + protein L-histidine = ADP + protein N-phospho-L-histidine.</text>
        <dbReference type="EC" id="2.7.13.3"/>
    </reaction>
</comment>
<evidence type="ECO:0000256" key="7">
    <source>
        <dbReference type="ARBA" id="ARBA00022777"/>
    </source>
</evidence>
<dbReference type="PROSITE" id="PS50109">
    <property type="entry name" value="HIS_KIN"/>
    <property type="match status" value="1"/>
</dbReference>
<feature type="compositionally biased region" description="Gly residues" evidence="10">
    <location>
        <begin position="798"/>
        <end position="807"/>
    </location>
</feature>
<keyword evidence="7" id="KW-0418">Kinase</keyword>
<dbReference type="InterPro" id="IPR050428">
    <property type="entry name" value="TCS_sensor_his_kinase"/>
</dbReference>
<feature type="domain" description="HAMP" evidence="13">
    <location>
        <begin position="362"/>
        <end position="432"/>
    </location>
</feature>
<evidence type="ECO:0000256" key="5">
    <source>
        <dbReference type="ARBA" id="ARBA00022679"/>
    </source>
</evidence>